<dbReference type="InterPro" id="IPR013785">
    <property type="entry name" value="Aldolase_TIM"/>
</dbReference>
<dbReference type="PANTHER" id="PTHR15172">
    <property type="entry name" value="GALACTOCEREBROSIDASE"/>
    <property type="match status" value="1"/>
</dbReference>
<dbReference type="EC" id="3.2.1.46" evidence="2"/>
<feature type="domain" description="Glycosyl hydrolase family 59 catalytic" evidence="9">
    <location>
        <begin position="53"/>
        <end position="194"/>
    </location>
</feature>
<accession>A0A672T3L5</accession>
<protein>
    <recommendedName>
        <fullName evidence="3">Galactocerebrosidase</fullName>
        <ecNumber evidence="2">3.2.1.46</ecNumber>
    </recommendedName>
    <alternativeName>
        <fullName evidence="7">Galactosylceramidase</fullName>
    </alternativeName>
</protein>
<evidence type="ECO:0000256" key="3">
    <source>
        <dbReference type="ARBA" id="ARBA00019657"/>
    </source>
</evidence>
<keyword evidence="4" id="KW-0746">Sphingolipid metabolism</keyword>
<evidence type="ECO:0000259" key="9">
    <source>
        <dbReference type="Pfam" id="PF02057"/>
    </source>
</evidence>
<dbReference type="GO" id="GO:0005764">
    <property type="term" value="C:lysosome"/>
    <property type="evidence" value="ECO:0007669"/>
    <property type="project" value="TreeGrafter"/>
</dbReference>
<dbReference type="InterPro" id="IPR049161">
    <property type="entry name" value="GH59_cat"/>
</dbReference>
<name>A0A672T3L5_SINGR</name>
<dbReference type="AlphaFoldDB" id="A0A672T3L5"/>
<evidence type="ECO:0000256" key="4">
    <source>
        <dbReference type="ARBA" id="ARBA00022919"/>
    </source>
</evidence>
<dbReference type="SUPFAM" id="SSF51445">
    <property type="entry name" value="(Trans)glycosidases"/>
    <property type="match status" value="1"/>
</dbReference>
<evidence type="ECO:0000313" key="11">
    <source>
        <dbReference type="Proteomes" id="UP000472262"/>
    </source>
</evidence>
<organism evidence="10 11">
    <name type="scientific">Sinocyclocheilus grahami</name>
    <name type="common">Dianchi golden-line fish</name>
    <name type="synonym">Barbus grahami</name>
    <dbReference type="NCBI Taxonomy" id="75366"/>
    <lineage>
        <taxon>Eukaryota</taxon>
        <taxon>Metazoa</taxon>
        <taxon>Chordata</taxon>
        <taxon>Craniata</taxon>
        <taxon>Vertebrata</taxon>
        <taxon>Euteleostomi</taxon>
        <taxon>Actinopterygii</taxon>
        <taxon>Neopterygii</taxon>
        <taxon>Teleostei</taxon>
        <taxon>Ostariophysi</taxon>
        <taxon>Cypriniformes</taxon>
        <taxon>Cyprinidae</taxon>
        <taxon>Cyprininae</taxon>
        <taxon>Sinocyclocheilus</taxon>
    </lineage>
</organism>
<sequence>ASEWLLLSIYRYFGSIRPSLMRAHCLRVIISCILGCSAEFCVIDDRVGLGREFDGIGGLSGGGATSRLLVNYEEPYRSQILDFLFKPNFGASLHILKVEIGGDAQTTDGTEPSHMHSKDEANFFRGYEWWLMKEAKKRNPNIKLIGLPWAFLGWVGKGTQWPYFFPNVTADYVVTWIYGAKQHHNLDIDYIGVCINCNTLYIYIYIIQ</sequence>
<evidence type="ECO:0000256" key="1">
    <source>
        <dbReference type="ARBA" id="ARBA00005637"/>
    </source>
</evidence>
<dbReference type="Proteomes" id="UP000472262">
    <property type="component" value="Unassembled WGS sequence"/>
</dbReference>
<comment type="catalytic activity">
    <reaction evidence="8">
        <text>beta-D-galactosyl-(1&lt;-&gt;1)-sphing-4-enine + H2O = sphing-4-enine + D-galactose</text>
        <dbReference type="Rhea" id="RHEA:43908"/>
        <dbReference type="ChEBI" id="CHEBI:4139"/>
        <dbReference type="ChEBI" id="CHEBI:15377"/>
        <dbReference type="ChEBI" id="CHEBI:57756"/>
        <dbReference type="ChEBI" id="CHEBI:57934"/>
    </reaction>
    <physiologicalReaction direction="left-to-right" evidence="8">
        <dbReference type="Rhea" id="RHEA:43909"/>
    </physiologicalReaction>
</comment>
<proteinExistence type="inferred from homology"/>
<keyword evidence="5" id="KW-0442">Lipid degradation</keyword>
<keyword evidence="5" id="KW-0443">Lipid metabolism</keyword>
<evidence type="ECO:0000256" key="2">
    <source>
        <dbReference type="ARBA" id="ARBA00012657"/>
    </source>
</evidence>
<evidence type="ECO:0000256" key="5">
    <source>
        <dbReference type="ARBA" id="ARBA00022963"/>
    </source>
</evidence>
<dbReference type="Pfam" id="PF02057">
    <property type="entry name" value="Glyco_hydro_59"/>
    <property type="match status" value="1"/>
</dbReference>
<evidence type="ECO:0000256" key="8">
    <source>
        <dbReference type="ARBA" id="ARBA00048813"/>
    </source>
</evidence>
<dbReference type="GO" id="GO:0006683">
    <property type="term" value="P:galactosylceramide catabolic process"/>
    <property type="evidence" value="ECO:0007669"/>
    <property type="project" value="InterPro"/>
</dbReference>
<reference evidence="10" key="1">
    <citation type="submission" date="2025-08" db="UniProtKB">
        <authorList>
            <consortium name="Ensembl"/>
        </authorList>
    </citation>
    <scope>IDENTIFICATION</scope>
</reference>
<evidence type="ECO:0000256" key="6">
    <source>
        <dbReference type="ARBA" id="ARBA00023982"/>
    </source>
</evidence>
<dbReference type="Gene3D" id="3.20.20.70">
    <property type="entry name" value="Aldolase class I"/>
    <property type="match status" value="1"/>
</dbReference>
<comment type="catalytic activity">
    <reaction evidence="6">
        <text>a D-galactosylceramide + H2O = an N-acyl-sphingoid base + D-galactose</text>
        <dbReference type="Rhea" id="RHEA:43412"/>
        <dbReference type="ChEBI" id="CHEBI:4139"/>
        <dbReference type="ChEBI" id="CHEBI:15377"/>
        <dbReference type="ChEBI" id="CHEBI:36498"/>
        <dbReference type="ChEBI" id="CHEBI:83273"/>
    </reaction>
    <physiologicalReaction direction="left-to-right" evidence="6">
        <dbReference type="Rhea" id="RHEA:43413"/>
    </physiologicalReaction>
</comment>
<evidence type="ECO:0000313" key="10">
    <source>
        <dbReference type="Ensembl" id="ENSSGRP00000109353.1"/>
    </source>
</evidence>
<keyword evidence="11" id="KW-1185">Reference proteome</keyword>
<dbReference type="Ensembl" id="ENSSGRT00000116181.1">
    <property type="protein sequence ID" value="ENSSGRP00000109353.1"/>
    <property type="gene ID" value="ENSSGRG00000053865.1"/>
</dbReference>
<dbReference type="GO" id="GO:0004336">
    <property type="term" value="F:galactosylceramidase activity"/>
    <property type="evidence" value="ECO:0007669"/>
    <property type="project" value="UniProtKB-EC"/>
</dbReference>
<dbReference type="GO" id="GO:0016020">
    <property type="term" value="C:membrane"/>
    <property type="evidence" value="ECO:0007669"/>
    <property type="project" value="GOC"/>
</dbReference>
<dbReference type="PANTHER" id="PTHR15172:SF1">
    <property type="entry name" value="GALACTOCEREBROSIDASE"/>
    <property type="match status" value="1"/>
</dbReference>
<dbReference type="InterPro" id="IPR017853">
    <property type="entry name" value="GH"/>
</dbReference>
<comment type="similarity">
    <text evidence="1">Belongs to the glycosyl hydrolase 59 family.</text>
</comment>
<evidence type="ECO:0000256" key="7">
    <source>
        <dbReference type="ARBA" id="ARBA00033098"/>
    </source>
</evidence>
<reference evidence="10" key="2">
    <citation type="submission" date="2025-09" db="UniProtKB">
        <authorList>
            <consortium name="Ensembl"/>
        </authorList>
    </citation>
    <scope>IDENTIFICATION</scope>
</reference>
<dbReference type="InterPro" id="IPR001286">
    <property type="entry name" value="Glyco_hydro_59"/>
</dbReference>